<evidence type="ECO:0000256" key="3">
    <source>
        <dbReference type="ARBA" id="ARBA00022605"/>
    </source>
</evidence>
<proteinExistence type="inferred from homology"/>
<dbReference type="Pfam" id="PF00171">
    <property type="entry name" value="Aldedh"/>
    <property type="match status" value="2"/>
</dbReference>
<dbReference type="FunFam" id="3.40.309.10:FF:000006">
    <property type="entry name" value="Gamma-glutamyl phosphate reductase"/>
    <property type="match status" value="1"/>
</dbReference>
<dbReference type="GO" id="GO:0055129">
    <property type="term" value="P:L-proline biosynthetic process"/>
    <property type="evidence" value="ECO:0007669"/>
    <property type="project" value="UniProtKB-UniPathway"/>
</dbReference>
<dbReference type="InterPro" id="IPR016162">
    <property type="entry name" value="Ald_DH_N"/>
</dbReference>
<dbReference type="EC" id="1.2.1.41" evidence="2"/>
<name>A0A6J6C338_9ZZZZ</name>
<evidence type="ECO:0000313" key="9">
    <source>
        <dbReference type="EMBL" id="CAB4545680.1"/>
    </source>
</evidence>
<evidence type="ECO:0000256" key="6">
    <source>
        <dbReference type="ARBA" id="ARBA00023002"/>
    </source>
</evidence>
<dbReference type="Gene3D" id="3.40.605.10">
    <property type="entry name" value="Aldehyde Dehydrogenase, Chain A, domain 1"/>
    <property type="match status" value="1"/>
</dbReference>
<evidence type="ECO:0000256" key="7">
    <source>
        <dbReference type="ARBA" id="ARBA00049024"/>
    </source>
</evidence>
<dbReference type="NCBIfam" id="NF001221">
    <property type="entry name" value="PRK00197.1"/>
    <property type="match status" value="1"/>
</dbReference>
<dbReference type="PANTHER" id="PTHR11063">
    <property type="entry name" value="GLUTAMATE SEMIALDEHYDE DEHYDROGENASE"/>
    <property type="match status" value="1"/>
</dbReference>
<dbReference type="NCBIfam" id="TIGR00407">
    <property type="entry name" value="proA"/>
    <property type="match status" value="1"/>
</dbReference>
<dbReference type="UniPathway" id="UPA00098">
    <property type="reaction ID" value="UER00360"/>
</dbReference>
<feature type="domain" description="Aldehyde dehydrogenase" evidence="8">
    <location>
        <begin position="315"/>
        <end position="404"/>
    </location>
</feature>
<dbReference type="AlphaFoldDB" id="A0A6J6C338"/>
<evidence type="ECO:0000256" key="5">
    <source>
        <dbReference type="ARBA" id="ARBA00022857"/>
    </source>
</evidence>
<dbReference type="InterPro" id="IPR020593">
    <property type="entry name" value="G-glutamylP_reductase_CS"/>
</dbReference>
<dbReference type="InterPro" id="IPR016161">
    <property type="entry name" value="Ald_DH/histidinol_DH"/>
</dbReference>
<dbReference type="Gene3D" id="3.40.309.10">
    <property type="entry name" value="Aldehyde Dehydrogenase, Chain A, domain 2"/>
    <property type="match status" value="1"/>
</dbReference>
<dbReference type="InterPro" id="IPR015590">
    <property type="entry name" value="Aldehyde_DH_dom"/>
</dbReference>
<reference evidence="9" key="1">
    <citation type="submission" date="2020-05" db="EMBL/GenBank/DDBJ databases">
        <authorList>
            <person name="Chiriac C."/>
            <person name="Salcher M."/>
            <person name="Ghai R."/>
            <person name="Kavagutti S V."/>
        </authorList>
    </citation>
    <scope>NUCLEOTIDE SEQUENCE</scope>
</reference>
<keyword evidence="3" id="KW-0028">Amino-acid biosynthesis</keyword>
<protein>
    <recommendedName>
        <fullName evidence="2">glutamate-5-semialdehyde dehydrogenase</fullName>
        <ecNumber evidence="2">1.2.1.41</ecNumber>
    </recommendedName>
</protein>
<feature type="domain" description="Aldehyde dehydrogenase" evidence="8">
    <location>
        <begin position="7"/>
        <end position="283"/>
    </location>
</feature>
<dbReference type="EMBL" id="CAEZSN010000082">
    <property type="protein sequence ID" value="CAB4545680.1"/>
    <property type="molecule type" value="Genomic_DNA"/>
</dbReference>
<dbReference type="CDD" id="cd07079">
    <property type="entry name" value="ALDH_F18-19_ProA-GPR"/>
    <property type="match status" value="1"/>
</dbReference>
<dbReference type="SUPFAM" id="SSF53720">
    <property type="entry name" value="ALDH-like"/>
    <property type="match status" value="1"/>
</dbReference>
<evidence type="ECO:0000256" key="2">
    <source>
        <dbReference type="ARBA" id="ARBA00013002"/>
    </source>
</evidence>
<sequence>MSALDNIRLAKSSYTAMGVATTSQKNEALKAVSHLLQVRADDIISANRIDVERGIEKEIGDGLIDRLMLNQERITSLANAISQVVTLHDPVGEIVRSSTLPNGLKLSEVRVPFGVIGAIYEARPNVTVDLTALAIKTGNAIVLRGGTAAENTNRVLVKLLQDALEQAGLPRDAVQTVDDYGREGASAMMQARGLIDVLIPRGSANLIQTVVEESKVPVIETGAGVTHIFLDETAREDWAIPIVFNSKTQRVSVCNSLETLLVHEAIAEQMLPKIFAKLAEKNVILHGDEAVAKIEPSVIPATEADWATEYLAQELSVKVVKNLDEAIDHINKYSTHHTESIITENMENAERFLAEVDSATVIVNASTRFTDGGEFGFGAEVGISNQKLHARGPMGLQELTSTKWLIRGDGQIRA</sequence>
<comment type="catalytic activity">
    <reaction evidence="7">
        <text>L-glutamate 5-semialdehyde + phosphate + NADP(+) = L-glutamyl 5-phosphate + NADPH + H(+)</text>
        <dbReference type="Rhea" id="RHEA:19541"/>
        <dbReference type="ChEBI" id="CHEBI:15378"/>
        <dbReference type="ChEBI" id="CHEBI:43474"/>
        <dbReference type="ChEBI" id="CHEBI:57783"/>
        <dbReference type="ChEBI" id="CHEBI:58066"/>
        <dbReference type="ChEBI" id="CHEBI:58274"/>
        <dbReference type="ChEBI" id="CHEBI:58349"/>
        <dbReference type="EC" id="1.2.1.41"/>
    </reaction>
</comment>
<dbReference type="HAMAP" id="MF_00412">
    <property type="entry name" value="ProA"/>
    <property type="match status" value="1"/>
</dbReference>
<evidence type="ECO:0000256" key="1">
    <source>
        <dbReference type="ARBA" id="ARBA00004985"/>
    </source>
</evidence>
<keyword evidence="5" id="KW-0521">NADP</keyword>
<dbReference type="GO" id="GO:0004350">
    <property type="term" value="F:glutamate-5-semialdehyde dehydrogenase activity"/>
    <property type="evidence" value="ECO:0007669"/>
    <property type="project" value="UniProtKB-EC"/>
</dbReference>
<dbReference type="PROSITE" id="PS01223">
    <property type="entry name" value="PROA"/>
    <property type="match status" value="1"/>
</dbReference>
<dbReference type="InterPro" id="IPR000965">
    <property type="entry name" value="GPR_dom"/>
</dbReference>
<keyword evidence="4" id="KW-0641">Proline biosynthesis</keyword>
<dbReference type="PIRSF" id="PIRSF000151">
    <property type="entry name" value="GPR"/>
    <property type="match status" value="1"/>
</dbReference>
<dbReference type="InterPro" id="IPR012134">
    <property type="entry name" value="Glu-5-SA_DH"/>
</dbReference>
<organism evidence="9">
    <name type="scientific">freshwater metagenome</name>
    <dbReference type="NCBI Taxonomy" id="449393"/>
    <lineage>
        <taxon>unclassified sequences</taxon>
        <taxon>metagenomes</taxon>
        <taxon>ecological metagenomes</taxon>
    </lineage>
</organism>
<evidence type="ECO:0000256" key="4">
    <source>
        <dbReference type="ARBA" id="ARBA00022650"/>
    </source>
</evidence>
<dbReference type="InterPro" id="IPR016163">
    <property type="entry name" value="Ald_DH_C"/>
</dbReference>
<comment type="pathway">
    <text evidence="1">Amino-acid biosynthesis; L-proline biosynthesis; L-glutamate 5-semialdehyde from L-glutamate: step 2/2.</text>
</comment>
<gene>
    <name evidence="9" type="ORF">UFOPK1433_00779</name>
</gene>
<accession>A0A6J6C338</accession>
<evidence type="ECO:0000259" key="8">
    <source>
        <dbReference type="Pfam" id="PF00171"/>
    </source>
</evidence>
<keyword evidence="6" id="KW-0560">Oxidoreductase</keyword>
<dbReference type="GO" id="GO:0050661">
    <property type="term" value="F:NADP binding"/>
    <property type="evidence" value="ECO:0007669"/>
    <property type="project" value="InterPro"/>
</dbReference>
<dbReference type="PANTHER" id="PTHR11063:SF8">
    <property type="entry name" value="DELTA-1-PYRROLINE-5-CARBOXYLATE SYNTHASE"/>
    <property type="match status" value="1"/>
</dbReference>